<feature type="binding site" evidence="13">
    <location>
        <position position="85"/>
    </location>
    <ligand>
        <name>(2R,3E)-phycocyanobilin</name>
        <dbReference type="ChEBI" id="CHEBI:85275"/>
        <label>1</label>
    </ligand>
</feature>
<keyword evidence="5 15" id="KW-0602">Photosynthesis</keyword>
<dbReference type="SUPFAM" id="SSF46458">
    <property type="entry name" value="Globin-like"/>
    <property type="match status" value="1"/>
</dbReference>
<dbReference type="PANTHER" id="PTHR34011:SF4">
    <property type="entry name" value="C-PHYCOCYANIN ALPHA SUBUNIT"/>
    <property type="match status" value="1"/>
</dbReference>
<dbReference type="PANTHER" id="PTHR34011">
    <property type="entry name" value="PHYCOBILISOME 32.1 KDA LINKER POLYPEPTIDE, PHYCOCYANIN-ASSOCIATED, ROD 2-RELATED"/>
    <property type="match status" value="1"/>
</dbReference>
<evidence type="ECO:0000256" key="9">
    <source>
        <dbReference type="ARBA" id="ARBA00022991"/>
    </source>
</evidence>
<dbReference type="InterPro" id="IPR009050">
    <property type="entry name" value="Globin-like_sf"/>
</dbReference>
<keyword evidence="11 15" id="KW-0472">Membrane</keyword>
<evidence type="ECO:0000256" key="8">
    <source>
        <dbReference type="ARBA" id="ARBA00022982"/>
    </source>
</evidence>
<dbReference type="CDD" id="cd14770">
    <property type="entry name" value="PC-PEC_alpha"/>
    <property type="match status" value="1"/>
</dbReference>
<evidence type="ECO:0000256" key="5">
    <source>
        <dbReference type="ARBA" id="ARBA00022531"/>
    </source>
</evidence>
<dbReference type="GO" id="GO:0015979">
    <property type="term" value="P:photosynthesis"/>
    <property type="evidence" value="ECO:0007669"/>
    <property type="project" value="UniProtKB-KW"/>
</dbReference>
<proteinExistence type="inferred from homology"/>
<keyword evidence="12 15" id="KW-0089">Bile pigment</keyword>
<dbReference type="InterPro" id="IPR038719">
    <property type="entry name" value="Phycobilisome_asu/bsu_sf"/>
</dbReference>
<dbReference type="InterPro" id="IPR006246">
    <property type="entry name" value="Phycocyanin_a"/>
</dbReference>
<dbReference type="GO" id="GO:0031676">
    <property type="term" value="C:plasma membrane-derived thylakoid membrane"/>
    <property type="evidence" value="ECO:0007669"/>
    <property type="project" value="UniProtKB-SubCell"/>
</dbReference>
<keyword evidence="7 15" id="KW-0605">Phycobilisome</keyword>
<keyword evidence="4 15" id="KW-0813">Transport</keyword>
<keyword evidence="10 15" id="KW-0793">Thylakoid</keyword>
<reference evidence="16" key="1">
    <citation type="submission" date="2017-04" db="EMBL/GenBank/DDBJ databases">
        <title>Genome deletions in a multicellular cyanobacterial endosymbiont for morphological adaptation in marine diatoms.</title>
        <authorList>
            <person name="Wang Y."/>
            <person name="Gao H."/>
            <person name="Li R."/>
            <person name="Xu X."/>
        </authorList>
    </citation>
    <scope>NUCLEOTIDE SEQUENCE</scope>
    <source>
        <strain evidence="16">FACHB 800</strain>
    </source>
</reference>
<dbReference type="AlphaFoldDB" id="A0A975T7D3"/>
<evidence type="ECO:0000256" key="3">
    <source>
        <dbReference type="ARBA" id="ARBA00008182"/>
    </source>
</evidence>
<keyword evidence="6" id="KW-0042">Antenna complex</keyword>
<keyword evidence="9 15" id="KW-0157">Chromophore</keyword>
<dbReference type="GO" id="GO:0030089">
    <property type="term" value="C:phycobilisome"/>
    <property type="evidence" value="ECO:0007669"/>
    <property type="project" value="UniProtKB-KW"/>
</dbReference>
<dbReference type="Pfam" id="PF00502">
    <property type="entry name" value="Phycobilisome"/>
    <property type="match status" value="1"/>
</dbReference>
<feature type="modified residue" description="N4-methylasparagine" evidence="14">
    <location>
        <position position="73"/>
    </location>
</feature>
<dbReference type="KEGG" id="rsin:B6N60_02115"/>
<comment type="subcellular location">
    <subcellularLocation>
        <location evidence="2 15">Cellular thylakoid membrane</location>
        <topology evidence="2 15">Peripheral membrane protein</topology>
        <orientation evidence="2 15">Cytoplasmic side</orientation>
    </subcellularLocation>
</comment>
<protein>
    <submittedName>
        <fullName evidence="16">C-phycocyanin alpha chain</fullName>
    </submittedName>
</protein>
<feature type="binding site" evidence="13">
    <location>
        <position position="73"/>
    </location>
    <ligand>
        <name>(2R,3E)-phycocyanobilin</name>
        <dbReference type="ChEBI" id="CHEBI:85275"/>
        <label>1</label>
    </ligand>
</feature>
<feature type="binding site" evidence="13">
    <location>
        <position position="40"/>
    </location>
    <ligand>
        <name>(2R,3E)-phycocyanobilin</name>
        <dbReference type="ChEBI" id="CHEBI:85275"/>
        <label>1</label>
    </ligand>
</feature>
<accession>A0A975T7D3</accession>
<dbReference type="Gene3D" id="1.10.490.20">
    <property type="entry name" value="Phycocyanins"/>
    <property type="match status" value="1"/>
</dbReference>
<evidence type="ECO:0000256" key="7">
    <source>
        <dbReference type="ARBA" id="ARBA00022738"/>
    </source>
</evidence>
<feature type="binding site" evidence="13">
    <location>
        <position position="80"/>
    </location>
    <ligand>
        <name>(2R,3E)-phycocyanobilin</name>
        <dbReference type="ChEBI" id="CHEBI:85275"/>
        <label>1</label>
    </ligand>
</feature>
<dbReference type="NCBIfam" id="TIGR01338">
    <property type="entry name" value="phycocy_alpha"/>
    <property type="match status" value="1"/>
</dbReference>
<evidence type="ECO:0000256" key="14">
    <source>
        <dbReference type="PIRSR" id="PIRSR000081-2"/>
    </source>
</evidence>
<comment type="function">
    <text evidence="1">Light-harvesting photosynthetic bile pigment-protein from the phycobiliprotein complex (phycobilisome, PBS). Phycocyanin is the major phycobiliprotein in the PBS rod.</text>
</comment>
<dbReference type="EMBL" id="CP021056">
    <property type="protein sequence ID" value="QXE23425.1"/>
    <property type="molecule type" value="Genomic_DNA"/>
</dbReference>
<evidence type="ECO:0000256" key="10">
    <source>
        <dbReference type="ARBA" id="ARBA00023078"/>
    </source>
</evidence>
<name>A0A975T7D3_9NOST</name>
<keyword evidence="8 15" id="KW-0249">Electron transport</keyword>
<dbReference type="Proteomes" id="UP000683511">
    <property type="component" value="Chromosome"/>
</dbReference>
<sequence>MVKTPITEAIAAADTQGRFLSNTELQAARGRFDRAGDSLDAARVLTSKAQSLIDGATQAVYQKFPYTTSTPGNQFASDARGKAKCARDVGHYLRIITYSLVAGGTGPLDEYLIAGLAEINSAFDLSPSWYVEALKYIKANHGLSGQAANEANTYIDYAINALS</sequence>
<gene>
    <name evidence="16" type="ORF">B6N60_02115</name>
</gene>
<dbReference type="InterPro" id="IPR012128">
    <property type="entry name" value="Phycobilisome_asu/bsu"/>
</dbReference>
<evidence type="ECO:0000256" key="4">
    <source>
        <dbReference type="ARBA" id="ARBA00022448"/>
    </source>
</evidence>
<evidence type="ECO:0000256" key="15">
    <source>
        <dbReference type="RuleBase" id="RU004438"/>
    </source>
</evidence>
<organism evidence="16 17">
    <name type="scientific">Richelia sinica FACHB-800</name>
    <dbReference type="NCBI Taxonomy" id="1357546"/>
    <lineage>
        <taxon>Bacteria</taxon>
        <taxon>Bacillati</taxon>
        <taxon>Cyanobacteriota</taxon>
        <taxon>Cyanophyceae</taxon>
        <taxon>Nostocales</taxon>
        <taxon>Nostocaceae</taxon>
        <taxon>Richelia</taxon>
    </lineage>
</organism>
<dbReference type="PIRSF" id="PIRSF000081">
    <property type="entry name" value="Phycocyanin"/>
    <property type="match status" value="1"/>
</dbReference>
<evidence type="ECO:0000256" key="12">
    <source>
        <dbReference type="ARBA" id="ARBA00023307"/>
    </source>
</evidence>
<keyword evidence="17" id="KW-1185">Reference proteome</keyword>
<evidence type="ECO:0000256" key="11">
    <source>
        <dbReference type="ARBA" id="ARBA00023136"/>
    </source>
</evidence>
<evidence type="ECO:0000256" key="6">
    <source>
        <dbReference type="ARBA" id="ARBA00022549"/>
    </source>
</evidence>
<evidence type="ECO:0000313" key="17">
    <source>
        <dbReference type="Proteomes" id="UP000683511"/>
    </source>
</evidence>
<evidence type="ECO:0000313" key="16">
    <source>
        <dbReference type="EMBL" id="QXE23425.1"/>
    </source>
</evidence>
<evidence type="ECO:0000256" key="2">
    <source>
        <dbReference type="ARBA" id="ARBA00004445"/>
    </source>
</evidence>
<dbReference type="RefSeq" id="WP_190607843.1">
    <property type="nucleotide sequence ID" value="NZ_CP021056.1"/>
</dbReference>
<evidence type="ECO:0000256" key="1">
    <source>
        <dbReference type="ARBA" id="ARBA00003579"/>
    </source>
</evidence>
<comment type="similarity">
    <text evidence="3 15">Belongs to the phycobiliprotein family.</text>
</comment>
<evidence type="ECO:0000256" key="13">
    <source>
        <dbReference type="PIRSR" id="PIRSR000081-1"/>
    </source>
</evidence>